<keyword evidence="5" id="KW-0808">Transferase</keyword>
<accession>A0A401LEA9</accession>
<dbReference type="CDD" id="cd00610">
    <property type="entry name" value="OAT_like"/>
    <property type="match status" value="1"/>
</dbReference>
<dbReference type="InterPro" id="IPR050103">
    <property type="entry name" value="Class-III_PLP-dep_AT"/>
</dbReference>
<comment type="caution">
    <text evidence="5">The sequence shown here is derived from an EMBL/GenBank/DDBJ whole genome shotgun (WGS) entry which is preliminary data.</text>
</comment>
<dbReference type="SUPFAM" id="SSF53383">
    <property type="entry name" value="PLP-dependent transferases"/>
    <property type="match status" value="1"/>
</dbReference>
<dbReference type="InterPro" id="IPR015422">
    <property type="entry name" value="PyrdxlP-dep_Trfase_small"/>
</dbReference>
<dbReference type="RefSeq" id="WP_016408329.1">
    <property type="nucleotide sequence ID" value="NZ_DAVZTY010000049.1"/>
</dbReference>
<keyword evidence="5" id="KW-0032">Aminotransferase</keyword>
<dbReference type="PIRSF" id="PIRSF000521">
    <property type="entry name" value="Transaminase_4ab_Lys_Orn"/>
    <property type="match status" value="1"/>
</dbReference>
<dbReference type="InterPro" id="IPR015421">
    <property type="entry name" value="PyrdxlP-dep_Trfase_major"/>
</dbReference>
<protein>
    <submittedName>
        <fullName evidence="5">Aspartate aminotransferase family protein</fullName>
    </submittedName>
</protein>
<dbReference type="GO" id="GO:0042802">
    <property type="term" value="F:identical protein binding"/>
    <property type="evidence" value="ECO:0007669"/>
    <property type="project" value="TreeGrafter"/>
</dbReference>
<keyword evidence="3 4" id="KW-0663">Pyridoxal phosphate</keyword>
<dbReference type="Proteomes" id="UP000287361">
    <property type="component" value="Unassembled WGS sequence"/>
</dbReference>
<comment type="similarity">
    <text evidence="2 4">Belongs to the class-III pyridoxal-phosphate-dependent aminotransferase family.</text>
</comment>
<gene>
    <name evidence="5" type="primary">gabT</name>
    <name evidence="5" type="ORF">KGMB03357_13960</name>
</gene>
<name>A0A401LEA9_9FIRM</name>
<dbReference type="GO" id="GO:0030170">
    <property type="term" value="F:pyridoxal phosphate binding"/>
    <property type="evidence" value="ECO:0007669"/>
    <property type="project" value="InterPro"/>
</dbReference>
<dbReference type="Pfam" id="PF00202">
    <property type="entry name" value="Aminotran_3"/>
    <property type="match status" value="1"/>
</dbReference>
<proteinExistence type="inferred from homology"/>
<organism evidence="5 6">
    <name type="scientific">Anaerotignum faecicola</name>
    <dbReference type="NCBI Taxonomy" id="2358141"/>
    <lineage>
        <taxon>Bacteria</taxon>
        <taxon>Bacillati</taxon>
        <taxon>Bacillota</taxon>
        <taxon>Clostridia</taxon>
        <taxon>Lachnospirales</taxon>
        <taxon>Anaerotignaceae</taxon>
        <taxon>Anaerotignum</taxon>
    </lineage>
</organism>
<dbReference type="Gene3D" id="3.40.640.10">
    <property type="entry name" value="Type I PLP-dependent aspartate aminotransferase-like (Major domain)"/>
    <property type="match status" value="1"/>
</dbReference>
<dbReference type="PANTHER" id="PTHR11986:SF58">
    <property type="entry name" value="LEUCINE_METHIONINE RACEMASE"/>
    <property type="match status" value="1"/>
</dbReference>
<dbReference type="PANTHER" id="PTHR11986">
    <property type="entry name" value="AMINOTRANSFERASE CLASS III"/>
    <property type="match status" value="1"/>
</dbReference>
<comment type="cofactor">
    <cofactor evidence="1">
        <name>pyridoxal 5'-phosphate</name>
        <dbReference type="ChEBI" id="CHEBI:597326"/>
    </cofactor>
</comment>
<dbReference type="InterPro" id="IPR015424">
    <property type="entry name" value="PyrdxlP-dep_Trfase"/>
</dbReference>
<dbReference type="InterPro" id="IPR005814">
    <property type="entry name" value="Aminotrans_3"/>
</dbReference>
<evidence type="ECO:0000256" key="1">
    <source>
        <dbReference type="ARBA" id="ARBA00001933"/>
    </source>
</evidence>
<dbReference type="GO" id="GO:0008483">
    <property type="term" value="F:transaminase activity"/>
    <property type="evidence" value="ECO:0007669"/>
    <property type="project" value="UniProtKB-KW"/>
</dbReference>
<sequence>MALNTEKCNAWVERDKKVFAPTQHLSYYPMVIKKVDQDVIYDEDDNQYIDFLSSASSLNLGSCNPIITAAVKEQLDNYSQYTIAYTYGRKSIEYAERLTSVYPGGVPAKIVFGNCGSDANDAAVKFARAYTGRSKIITFINAYHGSTYGSISMSMVTTRMRAKMGPMLPDIYCFPFYDVSYDDETCEKECIADIERAFATYLPAEEVAAVIIEPVQGDAGLLAGHPIFMKKLYDLCKKNGILFISEEVQQGFYRTGKFFGIEHYDIIPDGIIMGKSIGAGFPLGGFMAKAEIMDCLPAPAHLFTLGGNATACAAGVAAFDYLQSDEFQKILADNTKLLEECVADLRATFPDVITGRRGIDMSCALVVTKKDENGNDVPDGDGTFKILYRAYERGLLIISLSENILRVQPPLNIRPENLKKGFAILKDSIRDYVNGDIPDSVMEFRAGW</sequence>
<dbReference type="EMBL" id="BHVZ01000002">
    <property type="protein sequence ID" value="GCB29735.1"/>
    <property type="molecule type" value="Genomic_DNA"/>
</dbReference>
<reference evidence="5 6" key="1">
    <citation type="submission" date="2018-10" db="EMBL/GenBank/DDBJ databases">
        <title>Draft Genome Sequence of Anaerotignum sp. KCTC 15736.</title>
        <authorList>
            <person name="Choi S.H."/>
            <person name="Kim J.S."/>
            <person name="Kang S.W."/>
            <person name="Lee J.S."/>
            <person name="Park S.H."/>
        </authorList>
    </citation>
    <scope>NUCLEOTIDE SEQUENCE [LARGE SCALE GENOMIC DNA]</scope>
    <source>
        <strain evidence="5 6">KCTC 15736</strain>
    </source>
</reference>
<dbReference type="AlphaFoldDB" id="A0A401LEA9"/>
<keyword evidence="6" id="KW-1185">Reference proteome</keyword>
<evidence type="ECO:0000256" key="4">
    <source>
        <dbReference type="RuleBase" id="RU003560"/>
    </source>
</evidence>
<evidence type="ECO:0000313" key="6">
    <source>
        <dbReference type="Proteomes" id="UP000287361"/>
    </source>
</evidence>
<dbReference type="GeneID" id="86194391"/>
<evidence type="ECO:0000256" key="2">
    <source>
        <dbReference type="ARBA" id="ARBA00008954"/>
    </source>
</evidence>
<evidence type="ECO:0000313" key="5">
    <source>
        <dbReference type="EMBL" id="GCB29735.1"/>
    </source>
</evidence>
<evidence type="ECO:0000256" key="3">
    <source>
        <dbReference type="ARBA" id="ARBA00022898"/>
    </source>
</evidence>
<dbReference type="FunFam" id="3.40.640.10:FF:000004">
    <property type="entry name" value="Acetylornithine aminotransferase"/>
    <property type="match status" value="1"/>
</dbReference>
<dbReference type="Gene3D" id="3.90.1150.10">
    <property type="entry name" value="Aspartate Aminotransferase, domain 1"/>
    <property type="match status" value="1"/>
</dbReference>